<dbReference type="AlphaFoldDB" id="A0A2A4K401"/>
<dbReference type="GO" id="GO:0005615">
    <property type="term" value="C:extracellular space"/>
    <property type="evidence" value="ECO:0007669"/>
    <property type="project" value="TreeGrafter"/>
</dbReference>
<proteinExistence type="predicted"/>
<gene>
    <name evidence="1" type="ORF">B5V51_2403</name>
</gene>
<accession>A0A2A4K401</accession>
<dbReference type="InterPro" id="IPR038606">
    <property type="entry name" value="To_sf"/>
</dbReference>
<protein>
    <submittedName>
        <fullName evidence="1">Uncharacterized protein</fullName>
    </submittedName>
</protein>
<evidence type="ECO:0000313" key="1">
    <source>
        <dbReference type="EMBL" id="PCG78991.1"/>
    </source>
</evidence>
<dbReference type="EMBL" id="NWSH01000154">
    <property type="protein sequence ID" value="PCG78991.1"/>
    <property type="molecule type" value="Genomic_DNA"/>
</dbReference>
<dbReference type="SMART" id="SM00700">
    <property type="entry name" value="JHBP"/>
    <property type="match status" value="1"/>
</dbReference>
<dbReference type="Gene3D" id="3.15.10.30">
    <property type="entry name" value="Haemolymph juvenile hormone binding protein"/>
    <property type="match status" value="1"/>
</dbReference>
<dbReference type="PANTHER" id="PTHR11008:SF32">
    <property type="entry name" value="CIRCADIAN CLOCK-CONTROLLED PROTEIN DAYWAKE-RELATED"/>
    <property type="match status" value="1"/>
</dbReference>
<reference evidence="1" key="1">
    <citation type="submission" date="2017-09" db="EMBL/GenBank/DDBJ databases">
        <title>Contemporary evolution of a Lepidopteran species, Heliothis virescens, in response to modern agricultural practices.</title>
        <authorList>
            <person name="Fritz M.L."/>
            <person name="Deyonke A.M."/>
            <person name="Papanicolaou A."/>
            <person name="Micinski S."/>
            <person name="Westbrook J."/>
            <person name="Gould F."/>
        </authorList>
    </citation>
    <scope>NUCLEOTIDE SEQUENCE [LARGE SCALE GENOMIC DNA]</scope>
    <source>
        <strain evidence="1">HvINT-</strain>
        <tissue evidence="1">Whole body</tissue>
    </source>
</reference>
<comment type="caution">
    <text evidence="1">The sequence shown here is derived from an EMBL/GenBank/DDBJ whole genome shotgun (WGS) entry which is preliminary data.</text>
</comment>
<dbReference type="InterPro" id="IPR010562">
    <property type="entry name" value="Haemolymph_juvenile_hormone-bd"/>
</dbReference>
<sequence>MVEDLPKCHLDDSECLRDLYEMVIKDICENGIPEQDIPPVEPMIIEDVTFNIHDVANLTIVEGIAKGIKDCAVEKFSINITEGIAHQENTCDISVEGHYKMEAFSPLFKKFLGQEYMHGDGNGKSETENMHLIFDFPFNVIRHDDGEIYIKCIYDLIKYDYENRENVVYSADNIVVGDEEISELMVEMMNANWRIVMSTCAQPFMDRSVDFYFKLVGYFFDSVPARHYIIEDLTPYLKP</sequence>
<name>A0A2A4K401_HELVI</name>
<dbReference type="Pfam" id="PF06585">
    <property type="entry name" value="JHBP"/>
    <property type="match status" value="1"/>
</dbReference>
<organism evidence="1">
    <name type="scientific">Heliothis virescens</name>
    <name type="common">Tobacco budworm moth</name>
    <dbReference type="NCBI Taxonomy" id="7102"/>
    <lineage>
        <taxon>Eukaryota</taxon>
        <taxon>Metazoa</taxon>
        <taxon>Ecdysozoa</taxon>
        <taxon>Arthropoda</taxon>
        <taxon>Hexapoda</taxon>
        <taxon>Insecta</taxon>
        <taxon>Pterygota</taxon>
        <taxon>Neoptera</taxon>
        <taxon>Endopterygota</taxon>
        <taxon>Lepidoptera</taxon>
        <taxon>Glossata</taxon>
        <taxon>Ditrysia</taxon>
        <taxon>Noctuoidea</taxon>
        <taxon>Noctuidae</taxon>
        <taxon>Heliothinae</taxon>
        <taxon>Heliothis</taxon>
    </lineage>
</organism>
<dbReference type="PANTHER" id="PTHR11008">
    <property type="entry name" value="PROTEIN TAKEOUT-LIKE PROTEIN"/>
    <property type="match status" value="1"/>
</dbReference>